<reference evidence="2 3" key="1">
    <citation type="submission" date="2014-09" db="EMBL/GenBank/DDBJ databases">
        <authorList>
            <person name="Chan K.-G."/>
        </authorList>
    </citation>
    <scope>NUCLEOTIDE SEQUENCE [LARGE SCALE GENOMIC DNA]</scope>
    <source>
        <strain evidence="2 3">ND07</strain>
    </source>
</reference>
<dbReference type="EMBL" id="CP009455">
    <property type="protein sequence ID" value="AIR89741.1"/>
    <property type="molecule type" value="Genomic_DNA"/>
</dbReference>
<keyword evidence="1" id="KW-0472">Membrane</keyword>
<sequence>MSSPSDTFECRWHGSRRLLTAYLACQALAVCALGLSAAPAWLLALAAVLGVAHACWVIPRHILLTHPAAITALRRSPRGWQLFSQRHGWQPVRLCRDSLAVPGLVVLRYVRQGRRLSESQCVLADALCREQHRRLRLRLTFSRRRWQAP</sequence>
<proteinExistence type="predicted"/>
<dbReference type="KEGG" id="psw:LK03_10765"/>
<evidence type="ECO:0008006" key="4">
    <source>
        <dbReference type="Google" id="ProtNLM"/>
    </source>
</evidence>
<dbReference type="OrthoDB" id="7030636at2"/>
<keyword evidence="3" id="KW-1185">Reference proteome</keyword>
<feature type="transmembrane region" description="Helical" evidence="1">
    <location>
        <begin position="18"/>
        <end position="35"/>
    </location>
</feature>
<keyword evidence="1" id="KW-0812">Transmembrane</keyword>
<name>A0A089WMD2_9PSED</name>
<evidence type="ECO:0000256" key="1">
    <source>
        <dbReference type="SAM" id="Phobius"/>
    </source>
</evidence>
<dbReference type="RefSeq" id="WP_038412311.1">
    <property type="nucleotide sequence ID" value="NZ_CP009455.1"/>
</dbReference>
<dbReference type="Proteomes" id="UP000029493">
    <property type="component" value="Chromosome"/>
</dbReference>
<dbReference type="InterPro" id="IPR009883">
    <property type="entry name" value="YgfX"/>
</dbReference>
<evidence type="ECO:0000313" key="3">
    <source>
        <dbReference type="Proteomes" id="UP000029493"/>
    </source>
</evidence>
<dbReference type="AlphaFoldDB" id="A0A089WMD2"/>
<organism evidence="2 3">
    <name type="scientific">Pseudomonas cremoricolorata</name>
    <dbReference type="NCBI Taxonomy" id="157783"/>
    <lineage>
        <taxon>Bacteria</taxon>
        <taxon>Pseudomonadati</taxon>
        <taxon>Pseudomonadota</taxon>
        <taxon>Gammaproteobacteria</taxon>
        <taxon>Pseudomonadales</taxon>
        <taxon>Pseudomonadaceae</taxon>
        <taxon>Pseudomonas</taxon>
    </lineage>
</organism>
<protein>
    <recommendedName>
        <fullName evidence="4">Toxin CptA</fullName>
    </recommendedName>
</protein>
<gene>
    <name evidence="2" type="ORF">LK03_10765</name>
</gene>
<evidence type="ECO:0000313" key="2">
    <source>
        <dbReference type="EMBL" id="AIR89741.1"/>
    </source>
</evidence>
<dbReference type="Pfam" id="PF07254">
    <property type="entry name" value="Cpta_toxin"/>
    <property type="match status" value="1"/>
</dbReference>
<dbReference type="STRING" id="157783.LK03_10765"/>
<accession>A0A089WMD2</accession>
<keyword evidence="1" id="KW-1133">Transmembrane helix</keyword>